<dbReference type="Gene3D" id="1.20.1720.10">
    <property type="entry name" value="Multidrug resistance protein D"/>
    <property type="match status" value="1"/>
</dbReference>
<dbReference type="FunCoup" id="G8YCB4">
    <property type="interactions" value="44"/>
</dbReference>
<dbReference type="InterPro" id="IPR036259">
    <property type="entry name" value="MFS_trans_sf"/>
</dbReference>
<dbReference type="CDD" id="cd17323">
    <property type="entry name" value="MFS_Tpo1_MDR_like"/>
    <property type="match status" value="1"/>
</dbReference>
<dbReference type="InterPro" id="IPR020846">
    <property type="entry name" value="MFS_dom"/>
</dbReference>
<evidence type="ECO:0000256" key="8">
    <source>
        <dbReference type="SAM" id="MobiDB-lite"/>
    </source>
</evidence>
<comment type="similarity">
    <text evidence="6">Belongs to the major facilitator superfamily. CAR1 family.</text>
</comment>
<dbReference type="InParanoid" id="G8YCB4"/>
<organism evidence="11 12">
    <name type="scientific">Pichia sorbitophila (strain ATCC MYA-4447 / BCRC 22081 / CBS 7064 / NBRC 10061 / NRRL Y-12695)</name>
    <name type="common">Hybrid yeast</name>
    <dbReference type="NCBI Taxonomy" id="559304"/>
    <lineage>
        <taxon>Eukaryota</taxon>
        <taxon>Fungi</taxon>
        <taxon>Dikarya</taxon>
        <taxon>Ascomycota</taxon>
        <taxon>Saccharomycotina</taxon>
        <taxon>Pichiomycetes</taxon>
        <taxon>Debaryomycetaceae</taxon>
        <taxon>Millerozyma</taxon>
    </lineage>
</organism>
<keyword evidence="7" id="KW-0175">Coiled coil</keyword>
<dbReference type="PROSITE" id="PS50850">
    <property type="entry name" value="MFS"/>
    <property type="match status" value="1"/>
</dbReference>
<evidence type="ECO:0000259" key="10">
    <source>
        <dbReference type="PROSITE" id="PS50850"/>
    </source>
</evidence>
<feature type="transmembrane region" description="Helical" evidence="9">
    <location>
        <begin position="100"/>
        <end position="124"/>
    </location>
</feature>
<feature type="region of interest" description="Disordered" evidence="8">
    <location>
        <begin position="1"/>
        <end position="68"/>
    </location>
</feature>
<feature type="transmembrane region" description="Helical" evidence="9">
    <location>
        <begin position="136"/>
        <end position="156"/>
    </location>
</feature>
<dbReference type="PANTHER" id="PTHR23502">
    <property type="entry name" value="MAJOR FACILITATOR SUPERFAMILY"/>
    <property type="match status" value="1"/>
</dbReference>
<dbReference type="Proteomes" id="UP000005222">
    <property type="component" value="Chromosome J"/>
</dbReference>
<sequence>MPEDERFSEACENLSLNSLESQGSQESDTAHQGPQPITGNHEQDDGEEENEDTELKPKASSATSRLSKKVALKDRRGLLARLSLIPEYEDARDYPKHFKLLIVFAVAFAATTGPMGTSIMLPAIDDVVSSLHTSESVVNVSVGIYMLSLGIFPLWWSMFSEKHGRRSIYLISFVLFLGFSIGAALSPNIASLIIFRVLCGGSSASVQAVGAGTIGDLYAPKERGAAMGLYYLGPLMGPFLAPILGGAVAQAWGWRATQWLLAISSGLNVLSILLLLPETLRKQDTLTGLRDLLRQNAEDNASDTGSDAEKLEGEGTSVTGAIPPNITNTVSNHDYDEKDLRKIASSLSRRSSRTHSIHSMHHDEEQCAFDNAAPTLSRLNTNKSSYSRRIIRETTQNQVEEILSEARQVDKEDEEEEKETKWQKFRKNSYEYIVRPMHSVVLLSHPPVALVISYSATCFALIYFFNMSISNQYAKPPYSFSTIIVGLLYIPNSVTYIIASLFGGKWNDRLLRKYAQRHNGELVPEARISWNVIVAIIMYPPACLIFGWCLKYGEHWVTPLIGTALSGFASMLVIGATVTYLVDMLPGKGATGVALNNLIRQTLAAIAVFIVEPLLSAIGPGILFSILAGIVTVGALPLWILKRKGSYFRKNYDLSNLYEKL</sequence>
<accession>G8YCB4</accession>
<feature type="transmembrane region" description="Helical" evidence="9">
    <location>
        <begin position="617"/>
        <end position="641"/>
    </location>
</feature>
<evidence type="ECO:0000256" key="9">
    <source>
        <dbReference type="SAM" id="Phobius"/>
    </source>
</evidence>
<feature type="transmembrane region" description="Helical" evidence="9">
    <location>
        <begin position="258"/>
        <end position="276"/>
    </location>
</feature>
<dbReference type="STRING" id="559304.G8YCB4"/>
<feature type="transmembrane region" description="Helical" evidence="9">
    <location>
        <begin position="478"/>
        <end position="507"/>
    </location>
</feature>
<name>G8YCB4_PICSO</name>
<dbReference type="eggNOG" id="KOG0255">
    <property type="taxonomic scope" value="Eukaryota"/>
</dbReference>
<dbReference type="HOGENOM" id="CLU_008455_8_5_1"/>
<dbReference type="GO" id="GO:0005886">
    <property type="term" value="C:plasma membrane"/>
    <property type="evidence" value="ECO:0007669"/>
    <property type="project" value="TreeGrafter"/>
</dbReference>
<dbReference type="OrthoDB" id="3936150at2759"/>
<evidence type="ECO:0000256" key="1">
    <source>
        <dbReference type="ARBA" id="ARBA00004141"/>
    </source>
</evidence>
<evidence type="ECO:0000256" key="2">
    <source>
        <dbReference type="ARBA" id="ARBA00022448"/>
    </source>
</evidence>
<evidence type="ECO:0000256" key="4">
    <source>
        <dbReference type="ARBA" id="ARBA00022989"/>
    </source>
</evidence>
<evidence type="ECO:0000256" key="5">
    <source>
        <dbReference type="ARBA" id="ARBA00023136"/>
    </source>
</evidence>
<keyword evidence="12" id="KW-1185">Reference proteome</keyword>
<dbReference type="GO" id="GO:0010509">
    <property type="term" value="P:intracellular polyamine homeostasis"/>
    <property type="evidence" value="ECO:0007669"/>
    <property type="project" value="TreeGrafter"/>
</dbReference>
<feature type="transmembrane region" description="Helical" evidence="9">
    <location>
        <begin position="193"/>
        <end position="217"/>
    </location>
</feature>
<gene>
    <name evidence="11" type="primary">Piso0_002327</name>
    <name evidence="11" type="ORF">GNLVRS01_PISO0J09623g</name>
</gene>
<dbReference type="EMBL" id="FO082050">
    <property type="protein sequence ID" value="CCE82595.1"/>
    <property type="molecule type" value="Genomic_DNA"/>
</dbReference>
<keyword evidence="4 9" id="KW-1133">Transmembrane helix</keyword>
<dbReference type="OMA" id="WIMAREA"/>
<comment type="subcellular location">
    <subcellularLocation>
        <location evidence="1">Membrane</location>
        <topology evidence="1">Multi-pass membrane protein</topology>
    </subcellularLocation>
</comment>
<feature type="coiled-coil region" evidence="7">
    <location>
        <begin position="392"/>
        <end position="419"/>
    </location>
</feature>
<keyword evidence="3 9" id="KW-0812">Transmembrane</keyword>
<dbReference type="PANTHER" id="PTHR23502:SF5">
    <property type="entry name" value="QUINIDINE RESISTANCE PROTEIN 3"/>
    <property type="match status" value="1"/>
</dbReference>
<feature type="transmembrane region" description="Helical" evidence="9">
    <location>
        <begin position="528"/>
        <end position="548"/>
    </location>
</feature>
<feature type="transmembrane region" description="Helical" evidence="9">
    <location>
        <begin position="168"/>
        <end position="187"/>
    </location>
</feature>
<proteinExistence type="inferred from homology"/>
<keyword evidence="5 9" id="KW-0472">Membrane</keyword>
<reference evidence="11 12" key="1">
    <citation type="journal article" date="2012" name="G3 (Bethesda)">
        <title>Pichia sorbitophila, an interspecies yeast hybrid reveals early steps of genome resolution following polyploidization.</title>
        <authorList>
            <person name="Leh Louis V."/>
            <person name="Despons L."/>
            <person name="Friedrich A."/>
            <person name="Martin T."/>
            <person name="Durrens P."/>
            <person name="Casaregola S."/>
            <person name="Neuveglise C."/>
            <person name="Fairhead C."/>
            <person name="Marck C."/>
            <person name="Cruz J.A."/>
            <person name="Straub M.L."/>
            <person name="Kugler V."/>
            <person name="Sacerdot C."/>
            <person name="Uzunov Z."/>
            <person name="Thierry A."/>
            <person name="Weiss S."/>
            <person name="Bleykasten C."/>
            <person name="De Montigny J."/>
            <person name="Jacques N."/>
            <person name="Jung P."/>
            <person name="Lemaire M."/>
            <person name="Mallet S."/>
            <person name="Morel G."/>
            <person name="Richard G.F."/>
            <person name="Sarkar A."/>
            <person name="Savel G."/>
            <person name="Schacherer J."/>
            <person name="Seret M.L."/>
            <person name="Talla E."/>
            <person name="Samson G."/>
            <person name="Jubin C."/>
            <person name="Poulain J."/>
            <person name="Vacherie B."/>
            <person name="Barbe V."/>
            <person name="Pelletier E."/>
            <person name="Sherman D.J."/>
            <person name="Westhof E."/>
            <person name="Weissenbach J."/>
            <person name="Baret P.V."/>
            <person name="Wincker P."/>
            <person name="Gaillardin C."/>
            <person name="Dujon B."/>
            <person name="Souciet J.L."/>
        </authorList>
    </citation>
    <scope>NUCLEOTIDE SEQUENCE [LARGE SCALE GENOMIC DNA]</scope>
    <source>
        <strain evidence="12">ATCC MYA-4447 / BCRC 22081 / CBS 7064 / NBRC 10061 / NRRL Y-12695</strain>
    </source>
</reference>
<dbReference type="Pfam" id="PF07690">
    <property type="entry name" value="MFS_1"/>
    <property type="match status" value="1"/>
</dbReference>
<feature type="compositionally biased region" description="Polar residues" evidence="8">
    <location>
        <begin position="14"/>
        <end position="40"/>
    </location>
</feature>
<keyword evidence="2" id="KW-0813">Transport</keyword>
<evidence type="ECO:0000256" key="6">
    <source>
        <dbReference type="ARBA" id="ARBA00038347"/>
    </source>
</evidence>
<dbReference type="FunFam" id="1.20.1720.10:FF:000009">
    <property type="entry name" value="MFS multidrug transporter"/>
    <property type="match status" value="1"/>
</dbReference>
<feature type="transmembrane region" description="Helical" evidence="9">
    <location>
        <begin position="447"/>
        <end position="466"/>
    </location>
</feature>
<dbReference type="SUPFAM" id="SSF103473">
    <property type="entry name" value="MFS general substrate transporter"/>
    <property type="match status" value="1"/>
</dbReference>
<feature type="transmembrane region" description="Helical" evidence="9">
    <location>
        <begin position="229"/>
        <end position="252"/>
    </location>
</feature>
<evidence type="ECO:0000256" key="3">
    <source>
        <dbReference type="ARBA" id="ARBA00022692"/>
    </source>
</evidence>
<protein>
    <submittedName>
        <fullName evidence="11">Piso0_002327 protein</fullName>
    </submittedName>
</protein>
<dbReference type="GO" id="GO:0015203">
    <property type="term" value="F:polyamine transmembrane transporter activity"/>
    <property type="evidence" value="ECO:0007669"/>
    <property type="project" value="TreeGrafter"/>
</dbReference>
<dbReference type="InterPro" id="IPR011701">
    <property type="entry name" value="MFS"/>
</dbReference>
<feature type="domain" description="Major facilitator superfamily (MFS) profile" evidence="10">
    <location>
        <begin position="102"/>
        <end position="646"/>
    </location>
</feature>
<evidence type="ECO:0000256" key="7">
    <source>
        <dbReference type="SAM" id="Coils"/>
    </source>
</evidence>
<feature type="transmembrane region" description="Helical" evidence="9">
    <location>
        <begin position="560"/>
        <end position="582"/>
    </location>
</feature>
<dbReference type="AlphaFoldDB" id="G8YCB4"/>
<feature type="region of interest" description="Disordered" evidence="8">
    <location>
        <begin position="297"/>
        <end position="332"/>
    </location>
</feature>
<evidence type="ECO:0000313" key="11">
    <source>
        <dbReference type="EMBL" id="CCE82595.1"/>
    </source>
</evidence>
<feature type="transmembrane region" description="Helical" evidence="9">
    <location>
        <begin position="594"/>
        <end position="611"/>
    </location>
</feature>
<dbReference type="Gene3D" id="1.20.1250.20">
    <property type="entry name" value="MFS general substrate transporter like domains"/>
    <property type="match status" value="1"/>
</dbReference>
<evidence type="ECO:0000313" key="12">
    <source>
        <dbReference type="Proteomes" id="UP000005222"/>
    </source>
</evidence>